<dbReference type="STRING" id="29343.CCDG5_1773"/>
<accession>A0A078KQX4</accession>
<keyword evidence="1" id="KW-1133">Transmembrane helix</keyword>
<name>A0A078KQX4_9FIRM</name>
<feature type="transmembrane region" description="Helical" evidence="1">
    <location>
        <begin position="88"/>
        <end position="112"/>
    </location>
</feature>
<dbReference type="KEGG" id="ccel:CCDG5_1773"/>
<feature type="transmembrane region" description="Helical" evidence="1">
    <location>
        <begin position="46"/>
        <end position="68"/>
    </location>
</feature>
<reference evidence="3" key="1">
    <citation type="submission" date="2014-07" db="EMBL/GenBank/DDBJ databases">
        <authorList>
            <person name="Wibberg D."/>
        </authorList>
    </citation>
    <scope>NUCLEOTIDE SEQUENCE [LARGE SCALE GENOMIC DNA]</scope>
    <source>
        <strain evidence="3">DG5</strain>
    </source>
</reference>
<dbReference type="AlphaFoldDB" id="A0A078KQX4"/>
<dbReference type="PATRIC" id="fig|29343.3.peg.1863"/>
<dbReference type="Pfam" id="PF11188">
    <property type="entry name" value="DUF2975"/>
    <property type="match status" value="1"/>
</dbReference>
<evidence type="ECO:0000313" key="3">
    <source>
        <dbReference type="Proteomes" id="UP000032431"/>
    </source>
</evidence>
<dbReference type="OrthoDB" id="2680554at2"/>
<gene>
    <name evidence="2" type="ORF">CCDG5_1773</name>
</gene>
<feature type="transmembrane region" description="Helical" evidence="1">
    <location>
        <begin position="7"/>
        <end position="26"/>
    </location>
</feature>
<proteinExistence type="predicted"/>
<keyword evidence="1" id="KW-0812">Transmembrane</keyword>
<dbReference type="EMBL" id="LM995447">
    <property type="protein sequence ID" value="CDZ24872.1"/>
    <property type="molecule type" value="Genomic_DNA"/>
</dbReference>
<evidence type="ECO:0000313" key="2">
    <source>
        <dbReference type="EMBL" id="CDZ24872.1"/>
    </source>
</evidence>
<feature type="transmembrane region" description="Helical" evidence="1">
    <location>
        <begin position="118"/>
        <end position="140"/>
    </location>
</feature>
<dbReference type="InterPro" id="IPR021354">
    <property type="entry name" value="DUF2975"/>
</dbReference>
<keyword evidence="3" id="KW-1185">Reference proteome</keyword>
<dbReference type="Proteomes" id="UP000032431">
    <property type="component" value="Chromosome I"/>
</dbReference>
<sequence>MDHRLSVWLKLAIIGTGVCVTVIYFLAFPLLGQDIIGDYPEFRSWFWPWLIFLWLTAVPCYIAIVSGWKVVKEIVREHSFCIENAKRLKLISILAAADSALVFIGNIILLLLNMNHPGVILVALLIIFVGIDLAVLFAALSHMVMKATKLREENELTI</sequence>
<keyword evidence="1" id="KW-0472">Membrane</keyword>
<organism evidence="2 3">
    <name type="scientific">[Clostridium] cellulosi</name>
    <dbReference type="NCBI Taxonomy" id="29343"/>
    <lineage>
        <taxon>Bacteria</taxon>
        <taxon>Bacillati</taxon>
        <taxon>Bacillota</taxon>
        <taxon>Clostridia</taxon>
        <taxon>Eubacteriales</taxon>
        <taxon>Oscillospiraceae</taxon>
        <taxon>Oscillospiraceae incertae sedis</taxon>
    </lineage>
</organism>
<protein>
    <submittedName>
        <fullName evidence="2">Putative membrane protein</fullName>
    </submittedName>
</protein>
<dbReference type="HOGENOM" id="CLU_137354_1_0_9"/>
<evidence type="ECO:0000256" key="1">
    <source>
        <dbReference type="SAM" id="Phobius"/>
    </source>
</evidence>